<accession>A0A419WRS3</accession>
<dbReference type="EMBL" id="RAPO01000001">
    <property type="protein sequence ID" value="RKD98122.1"/>
    <property type="molecule type" value="Genomic_DNA"/>
</dbReference>
<evidence type="ECO:0000313" key="3">
    <source>
        <dbReference type="Proteomes" id="UP000283805"/>
    </source>
</evidence>
<dbReference type="Pfam" id="PF10069">
    <property type="entry name" value="DICT"/>
    <property type="match status" value="1"/>
</dbReference>
<sequence>MSLRSFLEAVGPPDHALAVVGDTSGPLEGMLAETFAETPVDVASSDATTDLDRSALDLEASSEGDTTVVLLEDDTPIAASSMDELYESILAINSDLFTTGARGLGEIALPDVLADLADTRLRLRGYPLAHNEKLVLILLSRYIEQRAWLGDGGTLHTAFQHLSRLNDEVGTLAVYEELERTAVDVHVYGVPDDRSVTDELDVTTHTGTADEYRNGWFVVYEPDDRTTDPDPAALLCLETEPRIWDGFWTFDPERVAALEEYVATEL</sequence>
<dbReference type="OrthoDB" id="302327at2157"/>
<comment type="caution">
    <text evidence="2">The sequence shown here is derived from an EMBL/GenBank/DDBJ whole genome shotgun (WGS) entry which is preliminary data.</text>
</comment>
<proteinExistence type="predicted"/>
<organism evidence="2 3">
    <name type="scientific">Halopiger aswanensis</name>
    <dbReference type="NCBI Taxonomy" id="148449"/>
    <lineage>
        <taxon>Archaea</taxon>
        <taxon>Methanobacteriati</taxon>
        <taxon>Methanobacteriota</taxon>
        <taxon>Stenosarchaea group</taxon>
        <taxon>Halobacteria</taxon>
        <taxon>Halobacteriales</taxon>
        <taxon>Natrialbaceae</taxon>
        <taxon>Halopiger</taxon>
    </lineage>
</organism>
<dbReference type="AlphaFoldDB" id="A0A419WRS3"/>
<keyword evidence="3" id="KW-1185">Reference proteome</keyword>
<dbReference type="Proteomes" id="UP000283805">
    <property type="component" value="Unassembled WGS sequence"/>
</dbReference>
<evidence type="ECO:0000313" key="2">
    <source>
        <dbReference type="EMBL" id="RKD98122.1"/>
    </source>
</evidence>
<dbReference type="RefSeq" id="WP_120243579.1">
    <property type="nucleotide sequence ID" value="NZ_RAPO01000001.1"/>
</dbReference>
<feature type="domain" description="DICT" evidence="1">
    <location>
        <begin position="130"/>
        <end position="221"/>
    </location>
</feature>
<dbReference type="InterPro" id="IPR019278">
    <property type="entry name" value="DICT_dom"/>
</dbReference>
<protein>
    <recommendedName>
        <fullName evidence="1">DICT domain-containing protein</fullName>
    </recommendedName>
</protein>
<reference evidence="2 3" key="1">
    <citation type="submission" date="2018-09" db="EMBL/GenBank/DDBJ databases">
        <title>Genomic Encyclopedia of Archaeal and Bacterial Type Strains, Phase II (KMG-II): from individual species to whole genera.</title>
        <authorList>
            <person name="Goeker M."/>
        </authorList>
    </citation>
    <scope>NUCLEOTIDE SEQUENCE [LARGE SCALE GENOMIC DNA]</scope>
    <source>
        <strain evidence="2 3">DSM 13151</strain>
    </source>
</reference>
<name>A0A419WRS3_9EURY</name>
<evidence type="ECO:0000259" key="1">
    <source>
        <dbReference type="Pfam" id="PF10069"/>
    </source>
</evidence>
<gene>
    <name evidence="2" type="ORF">ATJ93_1126</name>
</gene>